<name>A0A0G0MQG2_9BACT</name>
<evidence type="ECO:0000313" key="2">
    <source>
        <dbReference type="EMBL" id="KKQ75909.1"/>
    </source>
</evidence>
<organism evidence="2 3">
    <name type="scientific">Candidatus Woesebacteria bacterium GW2011_GWB1_38_5b</name>
    <dbReference type="NCBI Taxonomy" id="1618569"/>
    <lineage>
        <taxon>Bacteria</taxon>
        <taxon>Candidatus Woeseibacteriota</taxon>
    </lineage>
</organism>
<proteinExistence type="predicted"/>
<dbReference type="EMBL" id="LBUZ01000002">
    <property type="protein sequence ID" value="KKQ75909.1"/>
    <property type="molecule type" value="Genomic_DNA"/>
</dbReference>
<dbReference type="AlphaFoldDB" id="A0A0G0MQG2"/>
<accession>A0A0G0MQG2</accession>
<evidence type="ECO:0000313" key="3">
    <source>
        <dbReference type="Proteomes" id="UP000034181"/>
    </source>
</evidence>
<gene>
    <name evidence="2" type="ORF">US96_C0002G0022</name>
</gene>
<protein>
    <submittedName>
        <fullName evidence="2">Methylase involved in ubiquinone/menaquinone biosynthesis</fullName>
    </submittedName>
</protein>
<reference evidence="2 3" key="1">
    <citation type="journal article" date="2015" name="Nature">
        <title>rRNA introns, odd ribosomes, and small enigmatic genomes across a large radiation of phyla.</title>
        <authorList>
            <person name="Brown C.T."/>
            <person name="Hug L.A."/>
            <person name="Thomas B.C."/>
            <person name="Sharon I."/>
            <person name="Castelle C.J."/>
            <person name="Singh A."/>
            <person name="Wilkins M.J."/>
            <person name="Williams K.H."/>
            <person name="Banfield J.F."/>
        </authorList>
    </citation>
    <scope>NUCLEOTIDE SEQUENCE [LARGE SCALE GENOMIC DNA]</scope>
</reference>
<comment type="caution">
    <text evidence="2">The sequence shown here is derived from an EMBL/GenBank/DDBJ whole genome shotgun (WGS) entry which is preliminary data.</text>
</comment>
<keyword evidence="2" id="KW-0808">Transferase</keyword>
<dbReference type="PANTHER" id="PTHR43591">
    <property type="entry name" value="METHYLTRANSFERASE"/>
    <property type="match status" value="1"/>
</dbReference>
<dbReference type="GO" id="GO:0032259">
    <property type="term" value="P:methylation"/>
    <property type="evidence" value="ECO:0007669"/>
    <property type="project" value="UniProtKB-KW"/>
</dbReference>
<dbReference type="CDD" id="cd02440">
    <property type="entry name" value="AdoMet_MTases"/>
    <property type="match status" value="1"/>
</dbReference>
<dbReference type="InterPro" id="IPR013216">
    <property type="entry name" value="Methyltransf_11"/>
</dbReference>
<dbReference type="SUPFAM" id="SSF53335">
    <property type="entry name" value="S-adenosyl-L-methionine-dependent methyltransferases"/>
    <property type="match status" value="1"/>
</dbReference>
<dbReference type="GO" id="GO:0008757">
    <property type="term" value="F:S-adenosylmethionine-dependent methyltransferase activity"/>
    <property type="evidence" value="ECO:0007669"/>
    <property type="project" value="InterPro"/>
</dbReference>
<evidence type="ECO:0000259" key="1">
    <source>
        <dbReference type="Pfam" id="PF08241"/>
    </source>
</evidence>
<feature type="domain" description="Methyltransferase type 11" evidence="1">
    <location>
        <begin position="52"/>
        <end position="148"/>
    </location>
</feature>
<dbReference type="Proteomes" id="UP000034181">
    <property type="component" value="Unassembled WGS sequence"/>
</dbReference>
<dbReference type="InterPro" id="IPR029063">
    <property type="entry name" value="SAM-dependent_MTases_sf"/>
</dbReference>
<dbReference type="Pfam" id="PF08241">
    <property type="entry name" value="Methyltransf_11"/>
    <property type="match status" value="1"/>
</dbReference>
<keyword evidence="2" id="KW-0489">Methyltransferase</keyword>
<sequence>MSKYSVHHQQQIGYFTKEFSQFASYHPAPWQLSYIKKIRSEIKTPLARTKVLDIAAGSGYASVEFAKKGCQVTATDLTAESINLINRYKKAMRLKNLKVVKSVAEKLPFPDNTFDVVIANAILEHIPAETQAVNEWRRVLKQSGILAITVPLKFRYIWPPLWLPNWIHDRRIGHLRRYDLAYLKSKFPDYKVERVFYTGNVFKIMVMIINLFFKSARLEEIGEKLDAYTNAIPYGANNIMVIFKKIV</sequence>
<keyword evidence="2" id="KW-0830">Ubiquinone</keyword>
<dbReference type="Gene3D" id="3.40.50.150">
    <property type="entry name" value="Vaccinia Virus protein VP39"/>
    <property type="match status" value="1"/>
</dbReference>